<sequence length="69" mass="7690">MWLSAVQLGNALPIERSGAPEFLPRARLDVAKVCALFAAFVTFMRPDLPRNLLNSCDIPDRSRPEFSSN</sequence>
<name>A0ABT9LFR0_STRGD</name>
<dbReference type="Proteomes" id="UP001231675">
    <property type="component" value="Unassembled WGS sequence"/>
</dbReference>
<reference evidence="1 2" key="1">
    <citation type="submission" date="2023-07" db="EMBL/GenBank/DDBJ databases">
        <title>Sequencing the genomes of 1000 actinobacteria strains.</title>
        <authorList>
            <person name="Klenk H.-P."/>
        </authorList>
    </citation>
    <scope>NUCLEOTIDE SEQUENCE [LARGE SCALE GENOMIC DNA]</scope>
    <source>
        <strain evidence="1 2">DSM 40229</strain>
    </source>
</reference>
<gene>
    <name evidence="1" type="ORF">J2S47_003063</name>
</gene>
<organism evidence="1 2">
    <name type="scientific">Streptomyces griseoviridis</name>
    <dbReference type="NCBI Taxonomy" id="45398"/>
    <lineage>
        <taxon>Bacteria</taxon>
        <taxon>Bacillati</taxon>
        <taxon>Actinomycetota</taxon>
        <taxon>Actinomycetes</taxon>
        <taxon>Kitasatosporales</taxon>
        <taxon>Streptomycetaceae</taxon>
        <taxon>Streptomyces</taxon>
    </lineage>
</organism>
<dbReference type="EMBL" id="JAURUD010000001">
    <property type="protein sequence ID" value="MDP9682561.1"/>
    <property type="molecule type" value="Genomic_DNA"/>
</dbReference>
<evidence type="ECO:0000313" key="1">
    <source>
        <dbReference type="EMBL" id="MDP9682561.1"/>
    </source>
</evidence>
<proteinExistence type="predicted"/>
<protein>
    <submittedName>
        <fullName evidence="1">Uncharacterized protein</fullName>
    </submittedName>
</protein>
<accession>A0ABT9LFR0</accession>
<evidence type="ECO:0000313" key="2">
    <source>
        <dbReference type="Proteomes" id="UP001231675"/>
    </source>
</evidence>
<comment type="caution">
    <text evidence="1">The sequence shown here is derived from an EMBL/GenBank/DDBJ whole genome shotgun (WGS) entry which is preliminary data.</text>
</comment>
<keyword evidence="2" id="KW-1185">Reference proteome</keyword>